<proteinExistence type="predicted"/>
<feature type="compositionally biased region" description="Polar residues" evidence="1">
    <location>
        <begin position="164"/>
        <end position="174"/>
    </location>
</feature>
<evidence type="ECO:0000313" key="3">
    <source>
        <dbReference type="Proteomes" id="UP000727407"/>
    </source>
</evidence>
<sequence>MDMPPVTGLDSNKVMKVETQVNNACERVKHVETDTVAETNCINASTHELPSDRVAIQSNAKISQGSCHLEISPQLAQEAGPISPEKERLYPRVGETLECHTLVKGLRSYEALSPTGQRTAPSHCSKWKKELEAEERDGANLPQSKDDSHASKTPNKSPSKRGLASQSGYCNSSGIPKARPKPEPSSSEGPATPRGSRLTPTRSVSLRSSPVTRPSNVQVELKRSISTRDKTSAQSETLGRQNCAAVEKPSPENKKTLPSQHNQQLVRGSPLRVSKRVAPQTESQSPSQTRSIHSPTAATNKKAIRTAVINAAKAKSAKNADTVSSKTTPGTRSPGPKIPRPATQPMWR</sequence>
<organism evidence="2 3">
    <name type="scientific">Clarias magur</name>
    <name type="common">Asian catfish</name>
    <name type="synonym">Macropteronotus magur</name>
    <dbReference type="NCBI Taxonomy" id="1594786"/>
    <lineage>
        <taxon>Eukaryota</taxon>
        <taxon>Metazoa</taxon>
        <taxon>Chordata</taxon>
        <taxon>Craniata</taxon>
        <taxon>Vertebrata</taxon>
        <taxon>Euteleostomi</taxon>
        <taxon>Actinopterygii</taxon>
        <taxon>Neopterygii</taxon>
        <taxon>Teleostei</taxon>
        <taxon>Ostariophysi</taxon>
        <taxon>Siluriformes</taxon>
        <taxon>Clariidae</taxon>
        <taxon>Clarias</taxon>
    </lineage>
</organism>
<evidence type="ECO:0000313" key="2">
    <source>
        <dbReference type="EMBL" id="KAF5896925.1"/>
    </source>
</evidence>
<feature type="compositionally biased region" description="Polar residues" evidence="1">
    <location>
        <begin position="198"/>
        <end position="218"/>
    </location>
</feature>
<feature type="compositionally biased region" description="Low complexity" evidence="1">
    <location>
        <begin position="310"/>
        <end position="320"/>
    </location>
</feature>
<comment type="caution">
    <text evidence="2">The sequence shown here is derived from an EMBL/GenBank/DDBJ whole genome shotgun (WGS) entry which is preliminary data.</text>
</comment>
<feature type="compositionally biased region" description="Polar residues" evidence="1">
    <location>
        <begin position="321"/>
        <end position="331"/>
    </location>
</feature>
<reference evidence="2" key="1">
    <citation type="submission" date="2020-07" db="EMBL/GenBank/DDBJ databases">
        <title>Clarias magur genome sequencing, assembly and annotation.</title>
        <authorList>
            <person name="Kushwaha B."/>
            <person name="Kumar R."/>
            <person name="Das P."/>
            <person name="Joshi C.G."/>
            <person name="Kumar D."/>
            <person name="Nagpure N.S."/>
            <person name="Pandey M."/>
            <person name="Agarwal S."/>
            <person name="Srivastava S."/>
            <person name="Singh M."/>
            <person name="Sahoo L."/>
            <person name="Jayasankar P."/>
            <person name="Meher P.K."/>
            <person name="Koringa P.G."/>
            <person name="Iquebal M.A."/>
            <person name="Das S.P."/>
            <person name="Bit A."/>
            <person name="Patnaik S."/>
            <person name="Patel N."/>
            <person name="Shah T.M."/>
            <person name="Hinsu A."/>
            <person name="Jena J.K."/>
        </authorList>
    </citation>
    <scope>NUCLEOTIDE SEQUENCE</scope>
    <source>
        <strain evidence="2">CIFAMagur01</strain>
        <tissue evidence="2">Testis</tissue>
    </source>
</reference>
<gene>
    <name evidence="2" type="ORF">DAT39_013357</name>
</gene>
<name>A0A8J4XD29_CLAMG</name>
<feature type="compositionally biased region" description="Polar residues" evidence="1">
    <location>
        <begin position="256"/>
        <end position="266"/>
    </location>
</feature>
<dbReference type="EMBL" id="QNUK01000255">
    <property type="protein sequence ID" value="KAF5896925.1"/>
    <property type="molecule type" value="Genomic_DNA"/>
</dbReference>
<feature type="compositionally biased region" description="Basic and acidic residues" evidence="1">
    <location>
        <begin position="220"/>
        <end position="231"/>
    </location>
</feature>
<feature type="region of interest" description="Disordered" evidence="1">
    <location>
        <begin position="131"/>
        <end position="348"/>
    </location>
</feature>
<accession>A0A8J4XD29</accession>
<dbReference type="Proteomes" id="UP000727407">
    <property type="component" value="Unassembled WGS sequence"/>
</dbReference>
<protein>
    <submittedName>
        <fullName evidence="2">FH2 domain-containing protein 1-like</fullName>
    </submittedName>
</protein>
<feature type="compositionally biased region" description="Polar residues" evidence="1">
    <location>
        <begin position="280"/>
        <end position="299"/>
    </location>
</feature>
<keyword evidence="3" id="KW-1185">Reference proteome</keyword>
<dbReference type="AlphaFoldDB" id="A0A8J4XD29"/>
<evidence type="ECO:0000256" key="1">
    <source>
        <dbReference type="SAM" id="MobiDB-lite"/>
    </source>
</evidence>